<dbReference type="EMBL" id="BJYE01000027">
    <property type="protein sequence ID" value="GEN57442.1"/>
    <property type="molecule type" value="Genomic_DNA"/>
</dbReference>
<keyword evidence="3" id="KW-1185">Reference proteome</keyword>
<proteinExistence type="predicted"/>
<evidence type="ECO:0000313" key="2">
    <source>
        <dbReference type="EMBL" id="GEN57442.1"/>
    </source>
</evidence>
<name>A0A511X3C8_9BACI</name>
<evidence type="ECO:0008006" key="4">
    <source>
        <dbReference type="Google" id="ProtNLM"/>
    </source>
</evidence>
<evidence type="ECO:0000313" key="3">
    <source>
        <dbReference type="Proteomes" id="UP000321400"/>
    </source>
</evidence>
<reference evidence="2 3" key="1">
    <citation type="submission" date="2019-07" db="EMBL/GenBank/DDBJ databases">
        <title>Whole genome shotgun sequence of Halolactibacillus alkaliphilus NBRC 103919.</title>
        <authorList>
            <person name="Hosoyama A."/>
            <person name="Uohara A."/>
            <person name="Ohji S."/>
            <person name="Ichikawa N."/>
        </authorList>
    </citation>
    <scope>NUCLEOTIDE SEQUENCE [LARGE SCALE GENOMIC DNA]</scope>
    <source>
        <strain evidence="2 3">NBRC 103919</strain>
    </source>
</reference>
<feature type="compositionally biased region" description="Basic and acidic residues" evidence="1">
    <location>
        <begin position="76"/>
        <end position="89"/>
    </location>
</feature>
<protein>
    <recommendedName>
        <fullName evidence="4">Transposase IS4-like domain-containing protein</fullName>
    </recommendedName>
</protein>
<evidence type="ECO:0000256" key="1">
    <source>
        <dbReference type="SAM" id="MobiDB-lite"/>
    </source>
</evidence>
<accession>A0A511X3C8</accession>
<gene>
    <name evidence="2" type="ORF">HAL01_19060</name>
</gene>
<dbReference type="Proteomes" id="UP000321400">
    <property type="component" value="Unassembled WGS sequence"/>
</dbReference>
<organism evidence="2 3">
    <name type="scientific">Halolactibacillus alkaliphilus</name>
    <dbReference type="NCBI Taxonomy" id="442899"/>
    <lineage>
        <taxon>Bacteria</taxon>
        <taxon>Bacillati</taxon>
        <taxon>Bacillota</taxon>
        <taxon>Bacilli</taxon>
        <taxon>Bacillales</taxon>
        <taxon>Bacillaceae</taxon>
        <taxon>Halolactibacillus</taxon>
    </lineage>
</organism>
<dbReference type="AlphaFoldDB" id="A0A511X3C8"/>
<dbReference type="STRING" id="442899.SAMN05720591_12516"/>
<feature type="region of interest" description="Disordered" evidence="1">
    <location>
        <begin position="52"/>
        <end position="89"/>
    </location>
</feature>
<comment type="caution">
    <text evidence="2">The sequence shown here is derived from an EMBL/GenBank/DDBJ whole genome shotgun (WGS) entry which is preliminary data.</text>
</comment>
<sequence>MFNHIPSEASYSCLMTELSDSHYLEEIQECIVLAAIQEGFIVDHTVAIDSTHFNARDQAPPKEDKTKPAPKNQGRKSKEEQEKWLREKTEREAKLSLYEKKIEEQLDVPK</sequence>